<protein>
    <recommendedName>
        <fullName evidence="4">Transmembrane protein</fullName>
    </recommendedName>
</protein>
<organism evidence="2 3">
    <name type="scientific">Actinoallomurus spadix</name>
    <dbReference type="NCBI Taxonomy" id="79912"/>
    <lineage>
        <taxon>Bacteria</taxon>
        <taxon>Bacillati</taxon>
        <taxon>Actinomycetota</taxon>
        <taxon>Actinomycetes</taxon>
        <taxon>Streptosporangiales</taxon>
        <taxon>Thermomonosporaceae</taxon>
        <taxon>Actinoallomurus</taxon>
    </lineage>
</organism>
<comment type="caution">
    <text evidence="2">The sequence shown here is derived from an EMBL/GenBank/DDBJ whole genome shotgun (WGS) entry which is preliminary data.</text>
</comment>
<dbReference type="RefSeq" id="WP_252811272.1">
    <property type="nucleotide sequence ID" value="NZ_BAAABM010000026.1"/>
</dbReference>
<keyword evidence="1" id="KW-0472">Membrane</keyword>
<keyword evidence="1" id="KW-0812">Transmembrane</keyword>
<name>A0ABP3GCN2_9ACTN</name>
<feature type="transmembrane region" description="Helical" evidence="1">
    <location>
        <begin position="31"/>
        <end position="54"/>
    </location>
</feature>
<gene>
    <name evidence="2" type="ORF">GCM10010151_33230</name>
</gene>
<evidence type="ECO:0000256" key="1">
    <source>
        <dbReference type="SAM" id="Phobius"/>
    </source>
</evidence>
<evidence type="ECO:0000313" key="3">
    <source>
        <dbReference type="Proteomes" id="UP001501822"/>
    </source>
</evidence>
<dbReference type="InterPro" id="IPR039708">
    <property type="entry name" value="MT1774/Rv1733c-like"/>
</dbReference>
<dbReference type="PANTHER" id="PTHR42305">
    <property type="entry name" value="MEMBRANE PROTEIN RV1733C-RELATED"/>
    <property type="match status" value="1"/>
</dbReference>
<accession>A0ABP3GCN2</accession>
<evidence type="ECO:0008006" key="4">
    <source>
        <dbReference type="Google" id="ProtNLM"/>
    </source>
</evidence>
<feature type="transmembrane region" description="Helical" evidence="1">
    <location>
        <begin position="140"/>
        <end position="162"/>
    </location>
</feature>
<reference evidence="3" key="1">
    <citation type="journal article" date="2019" name="Int. J. Syst. Evol. Microbiol.">
        <title>The Global Catalogue of Microorganisms (GCM) 10K type strain sequencing project: providing services to taxonomists for standard genome sequencing and annotation.</title>
        <authorList>
            <consortium name="The Broad Institute Genomics Platform"/>
            <consortium name="The Broad Institute Genome Sequencing Center for Infectious Disease"/>
            <person name="Wu L."/>
            <person name="Ma J."/>
        </authorList>
    </citation>
    <scope>NUCLEOTIDE SEQUENCE [LARGE SCALE GENOMIC DNA]</scope>
    <source>
        <strain evidence="3">JCM 3146</strain>
    </source>
</reference>
<keyword evidence="3" id="KW-1185">Reference proteome</keyword>
<evidence type="ECO:0000313" key="2">
    <source>
        <dbReference type="EMBL" id="GAA0340990.1"/>
    </source>
</evidence>
<dbReference type="PANTHER" id="PTHR42305:SF1">
    <property type="entry name" value="MEMBRANE PROTEIN RV1733C-RELATED"/>
    <property type="match status" value="1"/>
</dbReference>
<proteinExistence type="predicted"/>
<sequence>MNLGFRIHGAVRYVCPDRNPLRRRIDRVRSALLLCALAASAFGGPLLAVAVGGATYDSGVGREQAQRLARHRATATVEGVIEAGAPGGSLATLQWRTPAGATRYATVSKAKGDRAGRRRQIWIDRSGALAGPPRTRVQTITTTGVVSVSTLTVAGIGLYGAYALTRRRLDRTGAALWEAEWRDVAPQWTGRT</sequence>
<dbReference type="EMBL" id="BAAABM010000026">
    <property type="protein sequence ID" value="GAA0340990.1"/>
    <property type="molecule type" value="Genomic_DNA"/>
</dbReference>
<keyword evidence="1" id="KW-1133">Transmembrane helix</keyword>
<dbReference type="Proteomes" id="UP001501822">
    <property type="component" value="Unassembled WGS sequence"/>
</dbReference>